<evidence type="ECO:0000259" key="1">
    <source>
        <dbReference type="Pfam" id="PF00155"/>
    </source>
</evidence>
<dbReference type="SUPFAM" id="SSF53383">
    <property type="entry name" value="PLP-dependent transferases"/>
    <property type="match status" value="1"/>
</dbReference>
<dbReference type="InterPro" id="IPR004839">
    <property type="entry name" value="Aminotransferase_I/II_large"/>
</dbReference>
<name>A0AAN9AXL7_9CAEN</name>
<proteinExistence type="predicted"/>
<accession>A0AAN9AXL7</accession>
<dbReference type="GO" id="GO:0030170">
    <property type="term" value="F:pyridoxal phosphate binding"/>
    <property type="evidence" value="ECO:0007669"/>
    <property type="project" value="InterPro"/>
</dbReference>
<feature type="domain" description="Aminotransferase class I/classII large" evidence="1">
    <location>
        <begin position="38"/>
        <end position="398"/>
    </location>
</feature>
<dbReference type="PANTHER" id="PTHR42858:SF1">
    <property type="entry name" value="LD15494P"/>
    <property type="match status" value="1"/>
</dbReference>
<dbReference type="CDD" id="cd00609">
    <property type="entry name" value="AAT_like"/>
    <property type="match status" value="1"/>
</dbReference>
<gene>
    <name evidence="2" type="ORF">V1264_006693</name>
</gene>
<evidence type="ECO:0000313" key="2">
    <source>
        <dbReference type="EMBL" id="KAK7095261.1"/>
    </source>
</evidence>
<dbReference type="Gene3D" id="3.40.640.10">
    <property type="entry name" value="Type I PLP-dependent aspartate aminotransferase-like (Major domain)"/>
    <property type="match status" value="1"/>
</dbReference>
<dbReference type="InterPro" id="IPR015421">
    <property type="entry name" value="PyrdxlP-dep_Trfase_major"/>
</dbReference>
<dbReference type="PANTHER" id="PTHR42858">
    <property type="entry name" value="AMINOTRANSFERASE"/>
    <property type="match status" value="1"/>
</dbReference>
<dbReference type="Pfam" id="PF00155">
    <property type="entry name" value="Aminotran_1_2"/>
    <property type="match status" value="1"/>
</dbReference>
<dbReference type="InterPro" id="IPR015424">
    <property type="entry name" value="PyrdxlP-dep_Trfase"/>
</dbReference>
<dbReference type="AlphaFoldDB" id="A0AAN9AXL7"/>
<reference evidence="2 3" key="1">
    <citation type="submission" date="2024-02" db="EMBL/GenBank/DDBJ databases">
        <title>Chromosome-scale genome assembly of the rough periwinkle Littorina saxatilis.</title>
        <authorList>
            <person name="De Jode A."/>
            <person name="Faria R."/>
            <person name="Formenti G."/>
            <person name="Sims Y."/>
            <person name="Smith T.P."/>
            <person name="Tracey A."/>
            <person name="Wood J.M.D."/>
            <person name="Zagrodzka Z.B."/>
            <person name="Johannesson K."/>
            <person name="Butlin R.K."/>
            <person name="Leder E.H."/>
        </authorList>
    </citation>
    <scope>NUCLEOTIDE SEQUENCE [LARGE SCALE GENOMIC DNA]</scope>
    <source>
        <strain evidence="2">Snail1</strain>
        <tissue evidence="2">Muscle</tissue>
    </source>
</reference>
<organism evidence="2 3">
    <name type="scientific">Littorina saxatilis</name>
    <dbReference type="NCBI Taxonomy" id="31220"/>
    <lineage>
        <taxon>Eukaryota</taxon>
        <taxon>Metazoa</taxon>
        <taxon>Spiralia</taxon>
        <taxon>Lophotrochozoa</taxon>
        <taxon>Mollusca</taxon>
        <taxon>Gastropoda</taxon>
        <taxon>Caenogastropoda</taxon>
        <taxon>Littorinimorpha</taxon>
        <taxon>Littorinoidea</taxon>
        <taxon>Littorinidae</taxon>
        <taxon>Littorina</taxon>
    </lineage>
</organism>
<dbReference type="InterPro" id="IPR015422">
    <property type="entry name" value="PyrdxlP-dep_Trfase_small"/>
</dbReference>
<dbReference type="EMBL" id="JBAMIC010000018">
    <property type="protein sequence ID" value="KAK7095261.1"/>
    <property type="molecule type" value="Genomic_DNA"/>
</dbReference>
<evidence type="ECO:0000313" key="3">
    <source>
        <dbReference type="Proteomes" id="UP001374579"/>
    </source>
</evidence>
<keyword evidence="3" id="KW-1185">Reference proteome</keyword>
<dbReference type="Proteomes" id="UP001374579">
    <property type="component" value="Unassembled WGS sequence"/>
</dbReference>
<protein>
    <recommendedName>
        <fullName evidence="1">Aminotransferase class I/classII large domain-containing protein</fullName>
    </recommendedName>
</protein>
<dbReference type="GO" id="GO:0047536">
    <property type="term" value="F:2-aminoadipate transaminase activity"/>
    <property type="evidence" value="ECO:0007669"/>
    <property type="project" value="TreeGrafter"/>
</dbReference>
<dbReference type="Gene3D" id="3.90.1150.10">
    <property type="entry name" value="Aspartate Aminotransferase, domain 1"/>
    <property type="match status" value="1"/>
</dbReference>
<sequence>MDYAKAVREHHEAAENVLSLMDGSPGPETLKDCKEILLKATSYTLDNEADTTHIFGYGPETGDQTFREELAHFLTREYGDTVNSSNLMVTAGATQALHMVASVLFSKDSVVFIEDPTYFAGCRVLKDDLQMKIVPVPCDADGMNTDVLEQVLSEYCPSDEKRSSARPFWGMVYTIPVYNNPKGNCYSASRCRKLVELARKYDVLVVAEDIYNLIHFGECSPPARLLSYDKPSDQDYRGNVVSIATFSKILAPGLRVGWVEAPQRILSLLCGSYMLWSGGCLNHYASKLAGATLTLGLLAKHLCHIRQVYKKRNDAACAVLRDSLPEGATFRKPQGGFFVWIEFPEGTDTFKMMQWMINKYQVSFMPGFCASTLKNYGNCARISICYHEESVLVDAVQKVCKGACEFMQLSHP</sequence>
<comment type="caution">
    <text evidence="2">The sequence shown here is derived from an EMBL/GenBank/DDBJ whole genome shotgun (WGS) entry which is preliminary data.</text>
</comment>